<dbReference type="InterPro" id="IPR032675">
    <property type="entry name" value="LRR_dom_sf"/>
</dbReference>
<evidence type="ECO:0000256" key="6">
    <source>
        <dbReference type="ARBA" id="ARBA00022989"/>
    </source>
</evidence>
<keyword evidence="4 10" id="KW-0732">Signal</keyword>
<keyword evidence="5" id="KW-0677">Repeat</keyword>
<evidence type="ECO:0000256" key="3">
    <source>
        <dbReference type="ARBA" id="ARBA00022692"/>
    </source>
</evidence>
<keyword evidence="3" id="KW-0812">Transmembrane</keyword>
<evidence type="ECO:0000256" key="1">
    <source>
        <dbReference type="ARBA" id="ARBA00004479"/>
    </source>
</evidence>
<evidence type="ECO:0000256" key="7">
    <source>
        <dbReference type="ARBA" id="ARBA00023136"/>
    </source>
</evidence>
<feature type="non-terminal residue" evidence="12">
    <location>
        <position position="112"/>
    </location>
</feature>
<evidence type="ECO:0000256" key="4">
    <source>
        <dbReference type="ARBA" id="ARBA00022729"/>
    </source>
</evidence>
<keyword evidence="7" id="KW-0472">Membrane</keyword>
<dbReference type="Pfam" id="PF08263">
    <property type="entry name" value="LRRNT_2"/>
    <property type="match status" value="1"/>
</dbReference>
<dbReference type="InterPro" id="IPR013210">
    <property type="entry name" value="LRR_N_plant-typ"/>
</dbReference>
<evidence type="ECO:0000256" key="8">
    <source>
        <dbReference type="ARBA" id="ARBA00023170"/>
    </source>
</evidence>
<sequence length="112" mass="12670">MNANGNFSFNFVSLFSLYLPLFFNLCNAQVIVKCIDTDKEALLRFKNGLTDPSGRLSSWVGDDCCQWNGIGCNNRTGRVVKIDLRNPFQFRTLEVYSLTENELATYRGLCLG</sequence>
<dbReference type="InterPro" id="IPR046956">
    <property type="entry name" value="RLP23-like"/>
</dbReference>
<protein>
    <submittedName>
        <fullName evidence="12">LRR-RLK</fullName>
    </submittedName>
</protein>
<dbReference type="AlphaFoldDB" id="A0A127AVE2"/>
<evidence type="ECO:0000256" key="2">
    <source>
        <dbReference type="ARBA" id="ARBA00022614"/>
    </source>
</evidence>
<feature type="signal peptide" evidence="10">
    <location>
        <begin position="1"/>
        <end position="28"/>
    </location>
</feature>
<comment type="subcellular location">
    <subcellularLocation>
        <location evidence="1">Membrane</location>
        <topology evidence="1">Single-pass type I membrane protein</topology>
    </subcellularLocation>
</comment>
<reference evidence="12" key="1">
    <citation type="journal article" date="2015" name="Int J Genomics">
        <title>Genome-Wide Identification and Characterization of the LRR-RLK Gene Family in Two Vernicia Species.</title>
        <authorList>
            <person name="Zhu H."/>
            <person name="Wang Y."/>
            <person name="Yin H."/>
            <person name="Gao M."/>
            <person name="Zhang Q."/>
            <person name="Chen Y."/>
        </authorList>
    </citation>
    <scope>NUCLEOTIDE SEQUENCE</scope>
</reference>
<keyword evidence="9" id="KW-0325">Glycoprotein</keyword>
<evidence type="ECO:0000256" key="5">
    <source>
        <dbReference type="ARBA" id="ARBA00022737"/>
    </source>
</evidence>
<dbReference type="Gene3D" id="3.80.10.10">
    <property type="entry name" value="Ribonuclease Inhibitor"/>
    <property type="match status" value="1"/>
</dbReference>
<proteinExistence type="evidence at transcript level"/>
<name>A0A127AVE2_VERFO</name>
<evidence type="ECO:0000313" key="12">
    <source>
        <dbReference type="EMBL" id="AMM42712.1"/>
    </source>
</evidence>
<organism evidence="12">
    <name type="scientific">Vernicia fordii</name>
    <name type="common">Tung</name>
    <name type="synonym">Aleurites fordii</name>
    <dbReference type="NCBI Taxonomy" id="73154"/>
    <lineage>
        <taxon>Eukaryota</taxon>
        <taxon>Viridiplantae</taxon>
        <taxon>Streptophyta</taxon>
        <taxon>Embryophyta</taxon>
        <taxon>Tracheophyta</taxon>
        <taxon>Spermatophyta</taxon>
        <taxon>Magnoliopsida</taxon>
        <taxon>eudicotyledons</taxon>
        <taxon>Gunneridae</taxon>
        <taxon>Pentapetalae</taxon>
        <taxon>rosids</taxon>
        <taxon>fabids</taxon>
        <taxon>Malpighiales</taxon>
        <taxon>Euphorbiaceae</taxon>
        <taxon>Crotonoideae</taxon>
        <taxon>Aleuritideae</taxon>
        <taxon>Vernicia</taxon>
    </lineage>
</organism>
<dbReference type="GO" id="GO:0016020">
    <property type="term" value="C:membrane"/>
    <property type="evidence" value="ECO:0007669"/>
    <property type="project" value="UniProtKB-SubCell"/>
</dbReference>
<keyword evidence="2" id="KW-0433">Leucine-rich repeat</keyword>
<feature type="domain" description="Leucine-rich repeat-containing N-terminal plant-type" evidence="11">
    <location>
        <begin position="36"/>
        <end position="73"/>
    </location>
</feature>
<keyword evidence="8" id="KW-0675">Receptor</keyword>
<evidence type="ECO:0000259" key="11">
    <source>
        <dbReference type="Pfam" id="PF08263"/>
    </source>
</evidence>
<evidence type="ECO:0000256" key="9">
    <source>
        <dbReference type="ARBA" id="ARBA00023180"/>
    </source>
</evidence>
<dbReference type="PANTHER" id="PTHR48063">
    <property type="entry name" value="LRR RECEPTOR-LIKE KINASE"/>
    <property type="match status" value="1"/>
</dbReference>
<keyword evidence="6" id="KW-1133">Transmembrane helix</keyword>
<dbReference type="PANTHER" id="PTHR48063:SF90">
    <property type="entry name" value="OS11G0565920 PROTEIN"/>
    <property type="match status" value="1"/>
</dbReference>
<dbReference type="EMBL" id="KT805452">
    <property type="protein sequence ID" value="AMM42712.1"/>
    <property type="molecule type" value="mRNA"/>
</dbReference>
<accession>A0A127AVE2</accession>
<feature type="chain" id="PRO_5007274645" evidence="10">
    <location>
        <begin position="29"/>
        <end position="112"/>
    </location>
</feature>
<evidence type="ECO:0000256" key="10">
    <source>
        <dbReference type="SAM" id="SignalP"/>
    </source>
</evidence>